<evidence type="ECO:0000256" key="3">
    <source>
        <dbReference type="ARBA" id="ARBA00022475"/>
    </source>
</evidence>
<keyword evidence="6 7" id="KW-0472">Membrane</keyword>
<comment type="similarity">
    <text evidence="2">Belongs to the UPF0702 family.</text>
</comment>
<dbReference type="RefSeq" id="WP_121215291.1">
    <property type="nucleotide sequence ID" value="NZ_JAMYWW010000001.1"/>
</dbReference>
<dbReference type="InterPro" id="IPR023090">
    <property type="entry name" value="UPF0702_alpha/beta_dom_sf"/>
</dbReference>
<feature type="transmembrane region" description="Helical" evidence="7">
    <location>
        <begin position="59"/>
        <end position="79"/>
    </location>
</feature>
<evidence type="ECO:0000256" key="6">
    <source>
        <dbReference type="ARBA" id="ARBA00023136"/>
    </source>
</evidence>
<sequence>MPDYSLILIRSIIAFILLLFLTRIMGKKQLSQLTFFDYVVGITIGSIAASMSVDKNIQISNGVVSLAIWGIFPIILGFFGMKSRKFLQITDGRPSIVIKEGKVLEESMKKNQLAIDELMMLLREKGVFKIEDVEMAILETNGELSIMKRTDVEPITPSLLGMKVKLEHAPTLLIVDGHILYKNLSTLGYTEEWLQKKIKKQGAQSIDDIFIAQVDSNGSLYVDLYKDKIQKDES</sequence>
<comment type="caution">
    <text evidence="10">The sequence shown here is derived from an EMBL/GenBank/DDBJ whole genome shotgun (WGS) entry which is preliminary data.</text>
</comment>
<feature type="domain" description="YetF-like N-terminal transmembrane" evidence="9">
    <location>
        <begin position="4"/>
        <end position="76"/>
    </location>
</feature>
<dbReference type="InterPro" id="IPR048454">
    <property type="entry name" value="YetF_N"/>
</dbReference>
<dbReference type="OrthoDB" id="9778331at2"/>
<dbReference type="AlphaFoldDB" id="A0A494YXC8"/>
<proteinExistence type="inferred from homology"/>
<dbReference type="Pfam" id="PF04239">
    <property type="entry name" value="DUF421"/>
    <property type="match status" value="1"/>
</dbReference>
<gene>
    <name evidence="10" type="ORF">D8M03_13175</name>
</gene>
<reference evidence="10 11" key="1">
    <citation type="journal article" date="2016" name="Antonie Van Leeuwenhoek">
        <title>Lysinibacillus endophyticus sp. nov., an indole-3-acetic acid producing endophytic bacterium isolated from corn root (Zea mays cv. Xinken-5).</title>
        <authorList>
            <person name="Yu J."/>
            <person name="Guan X."/>
            <person name="Liu C."/>
            <person name="Xiang W."/>
            <person name="Yu Z."/>
            <person name="Liu X."/>
            <person name="Wang G."/>
        </authorList>
    </citation>
    <scope>NUCLEOTIDE SEQUENCE [LARGE SCALE GENOMIC DNA]</scope>
    <source>
        <strain evidence="10 11">DSM 100506</strain>
    </source>
</reference>
<evidence type="ECO:0000259" key="8">
    <source>
        <dbReference type="Pfam" id="PF04239"/>
    </source>
</evidence>
<organism evidence="10 11">
    <name type="scientific">Ureibacillus endophyticus</name>
    <dbReference type="NCBI Taxonomy" id="1978490"/>
    <lineage>
        <taxon>Bacteria</taxon>
        <taxon>Bacillati</taxon>
        <taxon>Bacillota</taxon>
        <taxon>Bacilli</taxon>
        <taxon>Bacillales</taxon>
        <taxon>Caryophanaceae</taxon>
        <taxon>Ureibacillus</taxon>
    </lineage>
</organism>
<evidence type="ECO:0000256" key="5">
    <source>
        <dbReference type="ARBA" id="ARBA00022989"/>
    </source>
</evidence>
<feature type="transmembrane region" description="Helical" evidence="7">
    <location>
        <begin position="6"/>
        <end position="26"/>
    </location>
</feature>
<evidence type="ECO:0000313" key="11">
    <source>
        <dbReference type="Proteomes" id="UP000272238"/>
    </source>
</evidence>
<dbReference type="PANTHER" id="PTHR34582:SF7">
    <property type="entry name" value="UPF0702 TRANSMEMBRANE PROTEIN YDFS"/>
    <property type="match status" value="1"/>
</dbReference>
<name>A0A494YXC8_9BACL</name>
<keyword evidence="3" id="KW-1003">Cell membrane</keyword>
<evidence type="ECO:0000259" key="9">
    <source>
        <dbReference type="Pfam" id="PF20730"/>
    </source>
</evidence>
<evidence type="ECO:0000313" key="10">
    <source>
        <dbReference type="EMBL" id="RKQ14822.1"/>
    </source>
</evidence>
<dbReference type="GO" id="GO:0005886">
    <property type="term" value="C:plasma membrane"/>
    <property type="evidence" value="ECO:0007669"/>
    <property type="project" value="UniProtKB-SubCell"/>
</dbReference>
<dbReference type="EMBL" id="RBZN01000038">
    <property type="protein sequence ID" value="RKQ14822.1"/>
    <property type="molecule type" value="Genomic_DNA"/>
</dbReference>
<dbReference type="PANTHER" id="PTHR34582">
    <property type="entry name" value="UPF0702 TRANSMEMBRANE PROTEIN YCAP"/>
    <property type="match status" value="1"/>
</dbReference>
<comment type="subcellular location">
    <subcellularLocation>
        <location evidence="1">Cell membrane</location>
        <topology evidence="1">Multi-pass membrane protein</topology>
    </subcellularLocation>
</comment>
<keyword evidence="5 7" id="KW-1133">Transmembrane helix</keyword>
<keyword evidence="11" id="KW-1185">Reference proteome</keyword>
<dbReference type="Pfam" id="PF20730">
    <property type="entry name" value="YetF_N"/>
    <property type="match status" value="1"/>
</dbReference>
<dbReference type="Proteomes" id="UP000272238">
    <property type="component" value="Unassembled WGS sequence"/>
</dbReference>
<evidence type="ECO:0000256" key="1">
    <source>
        <dbReference type="ARBA" id="ARBA00004651"/>
    </source>
</evidence>
<evidence type="ECO:0000256" key="2">
    <source>
        <dbReference type="ARBA" id="ARBA00006448"/>
    </source>
</evidence>
<feature type="domain" description="YetF C-terminal" evidence="8">
    <location>
        <begin position="81"/>
        <end position="215"/>
    </location>
</feature>
<feature type="transmembrane region" description="Helical" evidence="7">
    <location>
        <begin position="33"/>
        <end position="53"/>
    </location>
</feature>
<evidence type="ECO:0000256" key="7">
    <source>
        <dbReference type="SAM" id="Phobius"/>
    </source>
</evidence>
<keyword evidence="4 7" id="KW-0812">Transmembrane</keyword>
<protein>
    <submittedName>
        <fullName evidence="10">DUF421 domain-containing protein</fullName>
    </submittedName>
</protein>
<dbReference type="InterPro" id="IPR007353">
    <property type="entry name" value="DUF421"/>
</dbReference>
<evidence type="ECO:0000256" key="4">
    <source>
        <dbReference type="ARBA" id="ARBA00022692"/>
    </source>
</evidence>
<accession>A0A494YXC8</accession>
<dbReference type="Gene3D" id="3.30.240.20">
    <property type="entry name" value="bsu07140 like domains"/>
    <property type="match status" value="2"/>
</dbReference>